<feature type="transmembrane region" description="Helical" evidence="1">
    <location>
        <begin position="275"/>
        <end position="298"/>
    </location>
</feature>
<protein>
    <recommendedName>
        <fullName evidence="3">Transmembrane protein 185A</fullName>
    </recommendedName>
</protein>
<sequence length="425" mass="48495">MELELLTKIPTLSPYNAIISDPPMKETNVFPLLDASSTSTQTQLTFMKKLEKITSALTPKSQTVVTLDLGLYKPVLKLAMAKKDLSKNLSPRAVSILAKVCDEFTIFGAISQKRKFLVHVCLMIFTALFALRLDGTVHWSFWTVFIPIWFWKFMVVIGATIGSYVWWRYPHFRLEGEAYVHYKAMLISLALHLILLMFELLVCDKLDSGRHLWILVFIPLIFISIVSIAVCIWAVKHDRSFELELFCSVNILQFIFLALRLDGFISWSWEVVFVPLWILMCLSLVGVLYTIIFAGILLRAPEVNPQQRRTSFNSALGYTFLVIPILIFQVLLANKLDDDISLSYIGWFGIRKDFCHFLLSLCPFLQEYANIAYSLQNDDRAQARSQIVNDHSGNIGTSDSKPEKIVKKTELLKPVVPVISIDMPD</sequence>
<dbReference type="Pfam" id="PF10269">
    <property type="entry name" value="Tmemb_185A"/>
    <property type="match status" value="1"/>
</dbReference>
<dbReference type="PANTHER" id="PTHR13568:SF6">
    <property type="entry name" value="TRANSMEMBRANE PROTEIN 185A"/>
    <property type="match status" value="1"/>
</dbReference>
<feature type="transmembrane region" description="Helical" evidence="1">
    <location>
        <begin position="139"/>
        <end position="167"/>
    </location>
</feature>
<feature type="transmembrane region" description="Helical" evidence="1">
    <location>
        <begin position="179"/>
        <end position="200"/>
    </location>
</feature>
<evidence type="ECO:0000313" key="2">
    <source>
        <dbReference type="EMBL" id="CAD7432815.1"/>
    </source>
</evidence>
<dbReference type="AlphaFoldDB" id="A0A7R9HS71"/>
<keyword evidence="1" id="KW-0472">Membrane</keyword>
<keyword evidence="1" id="KW-0812">Transmembrane</keyword>
<proteinExistence type="predicted"/>
<reference evidence="2" key="1">
    <citation type="submission" date="2020-11" db="EMBL/GenBank/DDBJ databases">
        <authorList>
            <person name="Tran Van P."/>
        </authorList>
    </citation>
    <scope>NUCLEOTIDE SEQUENCE</scope>
</reference>
<accession>A0A7R9HS71</accession>
<feature type="transmembrane region" description="Helical" evidence="1">
    <location>
        <begin position="212"/>
        <end position="235"/>
    </location>
</feature>
<gene>
    <name evidence="2" type="ORF">TMSB3V08_LOCUS9513</name>
</gene>
<dbReference type="InterPro" id="IPR019396">
    <property type="entry name" value="TM_Fragile-X-F-assoc"/>
</dbReference>
<evidence type="ECO:0008006" key="3">
    <source>
        <dbReference type="Google" id="ProtNLM"/>
    </source>
</evidence>
<dbReference type="EMBL" id="OB795884">
    <property type="protein sequence ID" value="CAD7432815.1"/>
    <property type="molecule type" value="Genomic_DNA"/>
</dbReference>
<keyword evidence="1" id="KW-1133">Transmembrane helix</keyword>
<evidence type="ECO:0000256" key="1">
    <source>
        <dbReference type="SAM" id="Phobius"/>
    </source>
</evidence>
<dbReference type="PANTHER" id="PTHR13568">
    <property type="entry name" value="FAM11A, B PROTEIN"/>
    <property type="match status" value="1"/>
</dbReference>
<organism evidence="2">
    <name type="scientific">Timema monikensis</name>
    <dbReference type="NCBI Taxonomy" id="170555"/>
    <lineage>
        <taxon>Eukaryota</taxon>
        <taxon>Metazoa</taxon>
        <taxon>Ecdysozoa</taxon>
        <taxon>Arthropoda</taxon>
        <taxon>Hexapoda</taxon>
        <taxon>Insecta</taxon>
        <taxon>Pterygota</taxon>
        <taxon>Neoptera</taxon>
        <taxon>Polyneoptera</taxon>
        <taxon>Phasmatodea</taxon>
        <taxon>Timematodea</taxon>
        <taxon>Timematoidea</taxon>
        <taxon>Timematidae</taxon>
        <taxon>Timema</taxon>
    </lineage>
</organism>
<feature type="transmembrane region" description="Helical" evidence="1">
    <location>
        <begin position="247"/>
        <end position="269"/>
    </location>
</feature>
<feature type="transmembrane region" description="Helical" evidence="1">
    <location>
        <begin position="310"/>
        <end position="332"/>
    </location>
</feature>
<name>A0A7R9HS71_9NEOP</name>
<feature type="transmembrane region" description="Helical" evidence="1">
    <location>
        <begin position="116"/>
        <end position="133"/>
    </location>
</feature>